<feature type="transmembrane region" description="Helical" evidence="1">
    <location>
        <begin position="230"/>
        <end position="250"/>
    </location>
</feature>
<dbReference type="RefSeq" id="WP_142612559.1">
    <property type="nucleotide sequence ID" value="NZ_VIJZ01000003.1"/>
</dbReference>
<proteinExistence type="predicted"/>
<name>A0ABY3B6A4_9BACL</name>
<gene>
    <name evidence="2" type="ORF">FKV70_08640</name>
</gene>
<feature type="transmembrane region" description="Helical" evidence="1">
    <location>
        <begin position="156"/>
        <end position="177"/>
    </location>
</feature>
<dbReference type="EMBL" id="VIJZ01000003">
    <property type="protein sequence ID" value="TQR99567.1"/>
    <property type="molecule type" value="Genomic_DNA"/>
</dbReference>
<evidence type="ECO:0000256" key="1">
    <source>
        <dbReference type="SAM" id="Phobius"/>
    </source>
</evidence>
<keyword evidence="1" id="KW-0472">Membrane</keyword>
<feature type="transmembrane region" description="Helical" evidence="1">
    <location>
        <begin position="189"/>
        <end position="210"/>
    </location>
</feature>
<keyword evidence="1" id="KW-0812">Transmembrane</keyword>
<evidence type="ECO:0000313" key="2">
    <source>
        <dbReference type="EMBL" id="TQR99567.1"/>
    </source>
</evidence>
<protein>
    <submittedName>
        <fullName evidence="2">ABC transporter permease</fullName>
    </submittedName>
</protein>
<keyword evidence="3" id="KW-1185">Reference proteome</keyword>
<sequence>MLGIWHSEMERIWKRKSTCSLYVAYILIIVAIIWSYKMTGTKIFRFGEGSMLVNNLNLPWLMMSEVALFLTLAMLPILYVDQLSGDLYSGAYRLYMLRPYRRLWFWLAKMLALSITTVIFVGTGLFISVLAGWFLFPHSATFLKYGASTPSTLSDAITYILTFYLILLMVCLVKLMLSSAVCLFVSRPLFAYLSILVLSVYLFKLSRPLIMLMDPFREILLALRIDNSFEFWMCTGGMLVVCIIISCVRWQKRVF</sequence>
<feature type="transmembrane region" description="Helical" evidence="1">
    <location>
        <begin position="103"/>
        <end position="136"/>
    </location>
</feature>
<feature type="transmembrane region" description="Helical" evidence="1">
    <location>
        <begin position="58"/>
        <end position="80"/>
    </location>
</feature>
<accession>A0ABY3B6A4</accession>
<keyword evidence="1" id="KW-1133">Transmembrane helix</keyword>
<evidence type="ECO:0000313" key="3">
    <source>
        <dbReference type="Proteomes" id="UP000319219"/>
    </source>
</evidence>
<reference evidence="2 3" key="1">
    <citation type="submission" date="2019-07" db="EMBL/GenBank/DDBJ databases">
        <title>Paenibacillus ottowii sp. nov. isolated from a fermentation system processing bovine manure.</title>
        <authorList>
            <person name="Velazquez L.F."/>
            <person name="Rajbanshi S."/>
            <person name="Guan S."/>
            <person name="Hinchee M."/>
            <person name="Welsh A."/>
        </authorList>
    </citation>
    <scope>NUCLEOTIDE SEQUENCE [LARGE SCALE GENOMIC DNA]</scope>
    <source>
        <strain evidence="2 3">MS2379</strain>
    </source>
</reference>
<comment type="caution">
    <text evidence="2">The sequence shown here is derived from an EMBL/GenBank/DDBJ whole genome shotgun (WGS) entry which is preliminary data.</text>
</comment>
<dbReference type="Proteomes" id="UP000319219">
    <property type="component" value="Unassembled WGS sequence"/>
</dbReference>
<organism evidence="2 3">
    <name type="scientific">Paenibacillus ottowii</name>
    <dbReference type="NCBI Taxonomy" id="2315729"/>
    <lineage>
        <taxon>Bacteria</taxon>
        <taxon>Bacillati</taxon>
        <taxon>Bacillota</taxon>
        <taxon>Bacilli</taxon>
        <taxon>Bacillales</taxon>
        <taxon>Paenibacillaceae</taxon>
        <taxon>Paenibacillus</taxon>
    </lineage>
</organism>
<feature type="transmembrane region" description="Helical" evidence="1">
    <location>
        <begin position="21"/>
        <end position="38"/>
    </location>
</feature>